<keyword evidence="3 5" id="KW-0456">Lyase</keyword>
<evidence type="ECO:0000256" key="1">
    <source>
        <dbReference type="ARBA" id="ARBA00001933"/>
    </source>
</evidence>
<accession>A0A348B5J9</accession>
<evidence type="ECO:0000256" key="3">
    <source>
        <dbReference type="ARBA" id="ARBA00023239"/>
    </source>
</evidence>
<dbReference type="InterPro" id="IPR002129">
    <property type="entry name" value="PyrdxlP-dep_de-COase"/>
</dbReference>
<dbReference type="GO" id="GO:0016830">
    <property type="term" value="F:carbon-carbon lyase activity"/>
    <property type="evidence" value="ECO:0007669"/>
    <property type="project" value="InterPro"/>
</dbReference>
<dbReference type="InterPro" id="IPR050477">
    <property type="entry name" value="GrpII_AminoAcid_Decarb"/>
</dbReference>
<dbReference type="EMBL" id="AP018553">
    <property type="protein sequence ID" value="BBD73451.1"/>
    <property type="molecule type" value="Genomic_DNA"/>
</dbReference>
<keyword evidence="2 4" id="KW-0663">Pyridoxal phosphate</keyword>
<dbReference type="GeneID" id="69060111"/>
<comment type="cofactor">
    <cofactor evidence="1 4 5">
        <name>pyridoxal 5'-phosphate</name>
        <dbReference type="ChEBI" id="CHEBI:597326"/>
    </cofactor>
</comment>
<feature type="compositionally biased region" description="Low complexity" evidence="6">
    <location>
        <begin position="247"/>
        <end position="264"/>
    </location>
</feature>
<proteinExistence type="inferred from homology"/>
<dbReference type="InterPro" id="IPR015421">
    <property type="entry name" value="PyrdxlP-dep_Trfase_major"/>
</dbReference>
<dbReference type="Proteomes" id="UP000276741">
    <property type="component" value="Chromosome"/>
</dbReference>
<dbReference type="InterPro" id="IPR015424">
    <property type="entry name" value="PyrdxlP-dep_Trfase"/>
</dbReference>
<reference evidence="8" key="1">
    <citation type="submission" date="2018-04" db="EMBL/GenBank/DDBJ databases">
        <title>Complete genome sequence of Sulfodiicoccus acidiphilus strain HS-1.</title>
        <authorList>
            <person name="Sakai H.D."/>
            <person name="Kurosawa N."/>
        </authorList>
    </citation>
    <scope>NUCLEOTIDE SEQUENCE [LARGE SCALE GENOMIC DNA]</scope>
    <source>
        <strain evidence="8">HS-1</strain>
    </source>
</reference>
<name>A0A348B5J9_9CREN</name>
<evidence type="ECO:0000313" key="7">
    <source>
        <dbReference type="EMBL" id="BBD73451.1"/>
    </source>
</evidence>
<evidence type="ECO:0008006" key="9">
    <source>
        <dbReference type="Google" id="ProtNLM"/>
    </source>
</evidence>
<evidence type="ECO:0000256" key="5">
    <source>
        <dbReference type="RuleBase" id="RU000382"/>
    </source>
</evidence>
<dbReference type="GO" id="GO:0019752">
    <property type="term" value="P:carboxylic acid metabolic process"/>
    <property type="evidence" value="ECO:0007669"/>
    <property type="project" value="InterPro"/>
</dbReference>
<sequence>MEFKESRTSKEEVLRRAEEYVSRDMDPLSGRMWGHVYVLGAPDVIELGKALYLKFMDKTMLDFTVYPSVLRMENELVGMVSSLLHGDDEVVGNFTYGGTESIILAMKAARERFERSSSGTPEIVLPATAHPAFRKAAEYLGMRVVTVKVDGQFRADLEDVKGKLGGNTVALIASAPNYPFGTVDDVQAMAELALDRGVWFHVDACVGGFLLPFLRELGEDVPPFDFSLEGVSSVSADLHKYGYAPAAPLSSSSGTPSSGRALSSPRPSGRVTR</sequence>
<comment type="similarity">
    <text evidence="5">Belongs to the group II decarboxylase family.</text>
</comment>
<dbReference type="KEGG" id="sacd:HS1genome_1840"/>
<dbReference type="Gene3D" id="3.40.640.10">
    <property type="entry name" value="Type I PLP-dependent aspartate aminotransferase-like (Major domain)"/>
    <property type="match status" value="1"/>
</dbReference>
<evidence type="ECO:0000256" key="4">
    <source>
        <dbReference type="PIRSR" id="PIRSR602129-50"/>
    </source>
</evidence>
<dbReference type="GO" id="GO:0030170">
    <property type="term" value="F:pyridoxal phosphate binding"/>
    <property type="evidence" value="ECO:0007669"/>
    <property type="project" value="InterPro"/>
</dbReference>
<organism evidence="7 8">
    <name type="scientific">Sulfodiicoccus acidiphilus</name>
    <dbReference type="NCBI Taxonomy" id="1670455"/>
    <lineage>
        <taxon>Archaea</taxon>
        <taxon>Thermoproteota</taxon>
        <taxon>Thermoprotei</taxon>
        <taxon>Sulfolobales</taxon>
        <taxon>Sulfolobaceae</taxon>
        <taxon>Sulfodiicoccus</taxon>
    </lineage>
</organism>
<keyword evidence="8" id="KW-1185">Reference proteome</keyword>
<dbReference type="Pfam" id="PF00282">
    <property type="entry name" value="Pyridoxal_deC"/>
    <property type="match status" value="1"/>
</dbReference>
<evidence type="ECO:0000256" key="6">
    <source>
        <dbReference type="SAM" id="MobiDB-lite"/>
    </source>
</evidence>
<dbReference type="SUPFAM" id="SSF53383">
    <property type="entry name" value="PLP-dependent transferases"/>
    <property type="match status" value="1"/>
</dbReference>
<feature type="modified residue" description="N6-(pyridoxal phosphate)lysine" evidence="4">
    <location>
        <position position="240"/>
    </location>
</feature>
<dbReference type="RefSeq" id="WP_232018752.1">
    <property type="nucleotide sequence ID" value="NZ_AP018553.1"/>
</dbReference>
<feature type="region of interest" description="Disordered" evidence="6">
    <location>
        <begin position="247"/>
        <end position="273"/>
    </location>
</feature>
<evidence type="ECO:0000313" key="8">
    <source>
        <dbReference type="Proteomes" id="UP000276741"/>
    </source>
</evidence>
<dbReference type="PANTHER" id="PTHR42735:SF6">
    <property type="entry name" value="SPHINGOSINE-1-PHOSPHATE LYASE 1"/>
    <property type="match status" value="1"/>
</dbReference>
<dbReference type="AlphaFoldDB" id="A0A348B5J9"/>
<gene>
    <name evidence="7" type="ORF">HS1genome_1840</name>
</gene>
<dbReference type="PANTHER" id="PTHR42735">
    <property type="match status" value="1"/>
</dbReference>
<evidence type="ECO:0000256" key="2">
    <source>
        <dbReference type="ARBA" id="ARBA00022898"/>
    </source>
</evidence>
<protein>
    <recommendedName>
        <fullName evidence="9">Aminotransferase class V domain-containing protein</fullName>
    </recommendedName>
</protein>